<keyword evidence="2" id="KW-0808">Transferase</keyword>
<dbReference type="InterPro" id="IPR016181">
    <property type="entry name" value="Acyl_CoA_acyltransferase"/>
</dbReference>
<feature type="domain" description="N-acetyltransferase" evidence="1">
    <location>
        <begin position="1"/>
        <end position="89"/>
    </location>
</feature>
<dbReference type="PANTHER" id="PTHR43233:SF1">
    <property type="entry name" value="FAMILY N-ACETYLTRANSFERASE, PUTATIVE (AFU_ORTHOLOGUE AFUA_6G03350)-RELATED"/>
    <property type="match status" value="1"/>
</dbReference>
<evidence type="ECO:0000313" key="2">
    <source>
        <dbReference type="EMBL" id="SJM49208.1"/>
    </source>
</evidence>
<dbReference type="PANTHER" id="PTHR43233">
    <property type="entry name" value="FAMILY N-ACETYLTRANSFERASE, PUTATIVE (AFU_ORTHOLOGUE AFUA_6G03350)-RELATED"/>
    <property type="match status" value="1"/>
</dbReference>
<dbReference type="InterPro" id="IPR053144">
    <property type="entry name" value="Acetyltransferase_Butenolide"/>
</dbReference>
<dbReference type="SUPFAM" id="SSF55729">
    <property type="entry name" value="Acyl-CoA N-acyltransferases (Nat)"/>
    <property type="match status" value="1"/>
</dbReference>
<evidence type="ECO:0000259" key="1">
    <source>
        <dbReference type="PROSITE" id="PS51186"/>
    </source>
</evidence>
<evidence type="ECO:0000313" key="3">
    <source>
        <dbReference type="Proteomes" id="UP000195787"/>
    </source>
</evidence>
<reference evidence="2 3" key="1">
    <citation type="submission" date="2017-02" db="EMBL/GenBank/DDBJ databases">
        <authorList>
            <person name="Peterson S.W."/>
        </authorList>
    </citation>
    <scope>NUCLEOTIDE SEQUENCE [LARGE SCALE GENOMIC DNA]</scope>
    <source>
        <strain evidence="2 3">LMG 22410</strain>
    </source>
</reference>
<proteinExistence type="predicted"/>
<dbReference type="GO" id="GO:0016747">
    <property type="term" value="F:acyltransferase activity, transferring groups other than amino-acyl groups"/>
    <property type="evidence" value="ECO:0007669"/>
    <property type="project" value="InterPro"/>
</dbReference>
<accession>A0A1R4EZT8</accession>
<dbReference type="AlphaFoldDB" id="A0A1R4EZT8"/>
<dbReference type="Proteomes" id="UP000195787">
    <property type="component" value="Unassembled WGS sequence"/>
</dbReference>
<dbReference type="Gene3D" id="3.40.630.30">
    <property type="match status" value="1"/>
</dbReference>
<keyword evidence="3" id="KW-1185">Reference proteome</keyword>
<dbReference type="PROSITE" id="PS51186">
    <property type="entry name" value="GNAT"/>
    <property type="match status" value="1"/>
</dbReference>
<gene>
    <name evidence="2" type="ORF">CZ674_01865</name>
</gene>
<dbReference type="EMBL" id="FUHU01000009">
    <property type="protein sequence ID" value="SJM49208.1"/>
    <property type="molecule type" value="Genomic_DNA"/>
</dbReference>
<name>A0A1R4EZT8_9MICO</name>
<organism evidence="2 3">
    <name type="scientific">Agrococcus casei LMG 22410</name>
    <dbReference type="NCBI Taxonomy" id="1255656"/>
    <lineage>
        <taxon>Bacteria</taxon>
        <taxon>Bacillati</taxon>
        <taxon>Actinomycetota</taxon>
        <taxon>Actinomycetes</taxon>
        <taxon>Micrococcales</taxon>
        <taxon>Microbacteriaceae</taxon>
        <taxon>Agrococcus</taxon>
    </lineage>
</organism>
<protein>
    <submittedName>
        <fullName evidence="2">Acetyltransferase, GNAT family</fullName>
    </submittedName>
</protein>
<dbReference type="InterPro" id="IPR000182">
    <property type="entry name" value="GNAT_dom"/>
</dbReference>
<dbReference type="CDD" id="cd04301">
    <property type="entry name" value="NAT_SF"/>
    <property type="match status" value="1"/>
</dbReference>
<sequence>MNGELVGLARIIGDGATICYLQDVLVSPSAQRTGLGRALVREAFAPYSSVRQHVLITDEEAGQKSFYESVGFAQLGESVPGRAFVRFAN</sequence>
<dbReference type="Pfam" id="PF13673">
    <property type="entry name" value="Acetyltransf_10"/>
    <property type="match status" value="1"/>
</dbReference>